<dbReference type="PROSITE" id="PS50995">
    <property type="entry name" value="HTH_MARR_2"/>
    <property type="match status" value="1"/>
</dbReference>
<organism evidence="2 3">
    <name type="scientific">Chelatococcus asaccharovorans</name>
    <dbReference type="NCBI Taxonomy" id="28210"/>
    <lineage>
        <taxon>Bacteria</taxon>
        <taxon>Pseudomonadati</taxon>
        <taxon>Pseudomonadota</taxon>
        <taxon>Alphaproteobacteria</taxon>
        <taxon>Hyphomicrobiales</taxon>
        <taxon>Chelatococcaceae</taxon>
        <taxon>Chelatococcus</taxon>
    </lineage>
</organism>
<keyword evidence="2" id="KW-0238">DNA-binding</keyword>
<accession>A0A2V3UI08</accession>
<dbReference type="GO" id="GO:0003677">
    <property type="term" value="F:DNA binding"/>
    <property type="evidence" value="ECO:0007669"/>
    <property type="project" value="UniProtKB-KW"/>
</dbReference>
<dbReference type="InterPro" id="IPR000835">
    <property type="entry name" value="HTH_MarR-typ"/>
</dbReference>
<dbReference type="GO" id="GO:0006950">
    <property type="term" value="P:response to stress"/>
    <property type="evidence" value="ECO:0007669"/>
    <property type="project" value="TreeGrafter"/>
</dbReference>
<dbReference type="GO" id="GO:0003700">
    <property type="term" value="F:DNA-binding transcription factor activity"/>
    <property type="evidence" value="ECO:0007669"/>
    <property type="project" value="InterPro"/>
</dbReference>
<dbReference type="SMART" id="SM00347">
    <property type="entry name" value="HTH_MARR"/>
    <property type="match status" value="1"/>
</dbReference>
<dbReference type="PRINTS" id="PR00598">
    <property type="entry name" value="HTHMARR"/>
</dbReference>
<name>A0A2V3UI08_9HYPH</name>
<keyword evidence="3" id="KW-1185">Reference proteome</keyword>
<sequence>MGVERETESHPKIDGSTALVFARYQQQSRSACDMRQPQKDNALSIQEDLDDFRLGERAGDQDHRAEVRLWLRLLACSTLIEAELRRQFREKFNFTLPRFDILAQLDREPGGLVQGELSKRLMVSQANVTPIIERLIADGFVTRSPSNLDRRVQIICLTIEGRQKFRRMAKKHNAWLADAMAGFPEEEIDEIGKKLASLKRALIANKSEPRR</sequence>
<dbReference type="InterPro" id="IPR036390">
    <property type="entry name" value="WH_DNA-bd_sf"/>
</dbReference>
<dbReference type="InterPro" id="IPR039422">
    <property type="entry name" value="MarR/SlyA-like"/>
</dbReference>
<dbReference type="AlphaFoldDB" id="A0A2V3UI08"/>
<feature type="domain" description="HTH marR-type" evidence="1">
    <location>
        <begin position="66"/>
        <end position="200"/>
    </location>
</feature>
<reference evidence="2 3" key="1">
    <citation type="submission" date="2018-05" db="EMBL/GenBank/DDBJ databases">
        <title>Genomic Encyclopedia of Type Strains, Phase IV (KMG-IV): sequencing the most valuable type-strain genomes for metagenomic binning, comparative biology and taxonomic classification.</title>
        <authorList>
            <person name="Goeker M."/>
        </authorList>
    </citation>
    <scope>NUCLEOTIDE SEQUENCE [LARGE SCALE GENOMIC DNA]</scope>
    <source>
        <strain evidence="2 3">DSM 6462</strain>
    </source>
</reference>
<protein>
    <submittedName>
        <fullName evidence="2">DNA-binding MarR family transcriptional regulator</fullName>
    </submittedName>
</protein>
<dbReference type="FunFam" id="1.10.10.10:FF:000590">
    <property type="entry name" value="Transcriptional regulator, MarR family"/>
    <property type="match status" value="1"/>
</dbReference>
<evidence type="ECO:0000313" key="3">
    <source>
        <dbReference type="Proteomes" id="UP000248021"/>
    </source>
</evidence>
<dbReference type="Pfam" id="PF01047">
    <property type="entry name" value="MarR"/>
    <property type="match status" value="1"/>
</dbReference>
<dbReference type="EMBL" id="QJJK01000001">
    <property type="protein sequence ID" value="PXW64663.1"/>
    <property type="molecule type" value="Genomic_DNA"/>
</dbReference>
<proteinExistence type="predicted"/>
<gene>
    <name evidence="2" type="ORF">C7450_101422</name>
</gene>
<evidence type="ECO:0000259" key="1">
    <source>
        <dbReference type="PROSITE" id="PS50995"/>
    </source>
</evidence>
<dbReference type="Proteomes" id="UP000248021">
    <property type="component" value="Unassembled WGS sequence"/>
</dbReference>
<dbReference type="SUPFAM" id="SSF46785">
    <property type="entry name" value="Winged helix' DNA-binding domain"/>
    <property type="match status" value="1"/>
</dbReference>
<evidence type="ECO:0000313" key="2">
    <source>
        <dbReference type="EMBL" id="PXW64663.1"/>
    </source>
</evidence>
<dbReference type="InterPro" id="IPR036388">
    <property type="entry name" value="WH-like_DNA-bd_sf"/>
</dbReference>
<dbReference type="RefSeq" id="WP_245449429.1">
    <property type="nucleotide sequence ID" value="NZ_JAHBRY010000001.1"/>
</dbReference>
<dbReference type="PANTHER" id="PTHR33164:SF57">
    <property type="entry name" value="MARR-FAMILY TRANSCRIPTIONAL REGULATOR"/>
    <property type="match status" value="1"/>
</dbReference>
<dbReference type="Gene3D" id="1.10.10.10">
    <property type="entry name" value="Winged helix-like DNA-binding domain superfamily/Winged helix DNA-binding domain"/>
    <property type="match status" value="1"/>
</dbReference>
<comment type="caution">
    <text evidence="2">The sequence shown here is derived from an EMBL/GenBank/DDBJ whole genome shotgun (WGS) entry which is preliminary data.</text>
</comment>
<dbReference type="PANTHER" id="PTHR33164">
    <property type="entry name" value="TRANSCRIPTIONAL REGULATOR, MARR FAMILY"/>
    <property type="match status" value="1"/>
</dbReference>